<reference evidence="3 5" key="2">
    <citation type="submission" date="2018-11" db="EMBL/GenBank/DDBJ databases">
        <authorList>
            <consortium name="Pathogen Informatics"/>
        </authorList>
    </citation>
    <scope>NUCLEOTIDE SEQUENCE [LARGE SCALE GENOMIC DNA]</scope>
</reference>
<dbReference type="Pfam" id="PF00566">
    <property type="entry name" value="RabGAP-TBC"/>
    <property type="match status" value="1"/>
</dbReference>
<evidence type="ECO:0000259" key="2">
    <source>
        <dbReference type="PROSITE" id="PS50086"/>
    </source>
</evidence>
<organism evidence="4 6">
    <name type="scientific">Dracunculus medinensis</name>
    <name type="common">Guinea worm</name>
    <dbReference type="NCBI Taxonomy" id="318479"/>
    <lineage>
        <taxon>Eukaryota</taxon>
        <taxon>Metazoa</taxon>
        <taxon>Ecdysozoa</taxon>
        <taxon>Nematoda</taxon>
        <taxon>Chromadorea</taxon>
        <taxon>Rhabditida</taxon>
        <taxon>Spirurina</taxon>
        <taxon>Dracunculoidea</taxon>
        <taxon>Dracunculidae</taxon>
        <taxon>Dracunculus</taxon>
    </lineage>
</organism>
<dbReference type="InterPro" id="IPR050302">
    <property type="entry name" value="Rab_GAP_TBC_domain"/>
</dbReference>
<dbReference type="STRING" id="318479.A0A0N4UMF8"/>
<evidence type="ECO:0000313" key="4">
    <source>
        <dbReference type="Proteomes" id="UP000038040"/>
    </source>
</evidence>
<dbReference type="PANTHER" id="PTHR47219:SF4">
    <property type="entry name" value="TBC1 DOMAIN FAMILY MEMBER 10A"/>
    <property type="match status" value="1"/>
</dbReference>
<evidence type="ECO:0000256" key="1">
    <source>
        <dbReference type="ARBA" id="ARBA00022468"/>
    </source>
</evidence>
<evidence type="ECO:0000313" key="5">
    <source>
        <dbReference type="Proteomes" id="UP000274756"/>
    </source>
</evidence>
<dbReference type="FunFam" id="1.10.10.750:FF:000001">
    <property type="entry name" value="TBC1 domain family member 10A"/>
    <property type="match status" value="1"/>
</dbReference>
<dbReference type="AlphaFoldDB" id="A0A0N4UMF8"/>
<gene>
    <name evidence="3" type="ORF">DME_LOCUS2821</name>
</gene>
<dbReference type="SMART" id="SM00164">
    <property type="entry name" value="TBC"/>
    <property type="match status" value="1"/>
</dbReference>
<dbReference type="EMBL" id="UYYG01000082">
    <property type="protein sequence ID" value="VDN52848.1"/>
    <property type="molecule type" value="Genomic_DNA"/>
</dbReference>
<dbReference type="PROSITE" id="PS50086">
    <property type="entry name" value="TBC_RABGAP"/>
    <property type="match status" value="1"/>
</dbReference>
<keyword evidence="5" id="KW-1185">Reference proteome</keyword>
<feature type="domain" description="Rab-GAP TBC" evidence="2">
    <location>
        <begin position="78"/>
        <end position="271"/>
    </location>
</feature>
<dbReference type="Proteomes" id="UP000038040">
    <property type="component" value="Unplaced"/>
</dbReference>
<dbReference type="Gene3D" id="1.10.8.270">
    <property type="entry name" value="putative rabgap domain of human tbc1 domain family member 14 like domains"/>
    <property type="match status" value="1"/>
</dbReference>
<dbReference type="PANTHER" id="PTHR47219">
    <property type="entry name" value="RAB GTPASE-ACTIVATING PROTEIN 1-LIKE"/>
    <property type="match status" value="1"/>
</dbReference>
<dbReference type="OrthoDB" id="159449at2759"/>
<sequence>MKQQFNDVENKAENVDFFQKILVDKFGFVQDPRQSGVTLFADLTVLRRREKKWLYMLSNWSYFMDNKFDIVKKRCQKGIPPSLRGRAWKYLSGATFHMEFSVNKTVFDELMKAPGDHRWIIEIEKDINRQFPQHIMFSGTGPYGHAGRSDLLQLLKAYTILHPDEGYCQAQAPVASVLLMHMPLRDAFYCFVQICHKYLPDYYGAGLESVQIDGEILVQILKEKSRNSYKHLKKHCVEPVLFMIEWFMCLYCRSLPWPTVLRIWDMFFCEGIQKFTKLVFFLAINV</sequence>
<accession>A0A0N4UMF8</accession>
<dbReference type="Proteomes" id="UP000274756">
    <property type="component" value="Unassembled WGS sequence"/>
</dbReference>
<dbReference type="InterPro" id="IPR035969">
    <property type="entry name" value="Rab-GAP_TBC_sf"/>
</dbReference>
<protein>
    <submittedName>
        <fullName evidence="6">Rab-GAP TBC domain-containing protein</fullName>
    </submittedName>
</protein>
<dbReference type="InterPro" id="IPR000195">
    <property type="entry name" value="Rab-GAP-TBC_dom"/>
</dbReference>
<dbReference type="FunFam" id="1.10.8.270:FF:000007">
    <property type="entry name" value="TBC1 domain family member 10A"/>
    <property type="match status" value="1"/>
</dbReference>
<keyword evidence="1" id="KW-0343">GTPase activation</keyword>
<evidence type="ECO:0000313" key="6">
    <source>
        <dbReference type="WBParaSite" id="DME_0000903101-mRNA-1"/>
    </source>
</evidence>
<dbReference type="GO" id="GO:0005096">
    <property type="term" value="F:GTPase activator activity"/>
    <property type="evidence" value="ECO:0007669"/>
    <property type="project" value="UniProtKB-KW"/>
</dbReference>
<dbReference type="GO" id="GO:0031267">
    <property type="term" value="F:small GTPase binding"/>
    <property type="evidence" value="ECO:0007669"/>
    <property type="project" value="TreeGrafter"/>
</dbReference>
<proteinExistence type="predicted"/>
<dbReference type="SUPFAM" id="SSF47923">
    <property type="entry name" value="Ypt/Rab-GAP domain of gyp1p"/>
    <property type="match status" value="2"/>
</dbReference>
<name>A0A0N4UMF8_DRAME</name>
<dbReference type="Gene3D" id="1.10.472.80">
    <property type="entry name" value="Ypt/Rab-GAP domain of gyp1p, domain 3"/>
    <property type="match status" value="1"/>
</dbReference>
<reference evidence="6" key="1">
    <citation type="submission" date="2017-02" db="UniProtKB">
        <authorList>
            <consortium name="WormBaseParasite"/>
        </authorList>
    </citation>
    <scope>IDENTIFICATION</scope>
</reference>
<dbReference type="WBParaSite" id="DME_0000903101-mRNA-1">
    <property type="protein sequence ID" value="DME_0000903101-mRNA-1"/>
    <property type="gene ID" value="DME_0000903101"/>
</dbReference>
<dbReference type="Gene3D" id="1.10.10.750">
    <property type="entry name" value="Ypt/Rab-GAP domain of gyp1p, domain 1"/>
    <property type="match status" value="1"/>
</dbReference>
<evidence type="ECO:0000313" key="3">
    <source>
        <dbReference type="EMBL" id="VDN52848.1"/>
    </source>
</evidence>